<evidence type="ECO:0000259" key="11">
    <source>
        <dbReference type="Pfam" id="PF00117"/>
    </source>
</evidence>
<dbReference type="PIRSF" id="PIRSF000495">
    <property type="entry name" value="Amidotransf_hisH"/>
    <property type="match status" value="1"/>
</dbReference>
<evidence type="ECO:0000256" key="4">
    <source>
        <dbReference type="ARBA" id="ARBA00022801"/>
    </source>
</evidence>
<dbReference type="InterPro" id="IPR017926">
    <property type="entry name" value="GATASE"/>
</dbReference>
<dbReference type="Proteomes" id="UP000325292">
    <property type="component" value="Chromosome"/>
</dbReference>
<evidence type="ECO:0000256" key="9">
    <source>
        <dbReference type="ARBA" id="ARBA00049534"/>
    </source>
</evidence>
<dbReference type="PROSITE" id="PS51273">
    <property type="entry name" value="GATASE_TYPE_1"/>
    <property type="match status" value="1"/>
</dbReference>
<dbReference type="InterPro" id="IPR010139">
    <property type="entry name" value="Imidazole-glycPsynth_HisH"/>
</dbReference>
<dbReference type="SUPFAM" id="SSF52317">
    <property type="entry name" value="Class I glutamine amidotransferase-like"/>
    <property type="match status" value="1"/>
</dbReference>
<comment type="subcellular location">
    <subcellularLocation>
        <location evidence="10">Cytoplasm</location>
    </subcellularLocation>
</comment>
<keyword evidence="5 10" id="KW-0315">Glutamine amidotransferase</keyword>
<evidence type="ECO:0000256" key="5">
    <source>
        <dbReference type="ARBA" id="ARBA00022962"/>
    </source>
</evidence>
<dbReference type="PANTHER" id="PTHR42701:SF1">
    <property type="entry name" value="IMIDAZOLE GLYCEROL PHOSPHATE SYNTHASE SUBUNIT HISH"/>
    <property type="match status" value="1"/>
</dbReference>
<evidence type="ECO:0000256" key="7">
    <source>
        <dbReference type="ARBA" id="ARBA00023239"/>
    </source>
</evidence>
<comment type="catalytic activity">
    <reaction evidence="9 10">
        <text>L-glutamine + H2O = L-glutamate + NH4(+)</text>
        <dbReference type="Rhea" id="RHEA:15889"/>
        <dbReference type="ChEBI" id="CHEBI:15377"/>
        <dbReference type="ChEBI" id="CHEBI:28938"/>
        <dbReference type="ChEBI" id="CHEBI:29985"/>
        <dbReference type="ChEBI" id="CHEBI:58359"/>
        <dbReference type="EC" id="3.5.1.2"/>
    </reaction>
</comment>
<dbReference type="PANTHER" id="PTHR42701">
    <property type="entry name" value="IMIDAZOLE GLYCEROL PHOSPHATE SYNTHASE SUBUNIT HISH"/>
    <property type="match status" value="1"/>
</dbReference>
<comment type="pathway">
    <text evidence="1 10">Amino-acid biosynthesis; L-histidine biosynthesis; L-histidine from 5-phospho-alpha-D-ribose 1-diphosphate: step 5/9.</text>
</comment>
<keyword evidence="3 10" id="KW-0028">Amino-acid biosynthesis</keyword>
<feature type="active site" evidence="10">
    <location>
        <position position="180"/>
    </location>
</feature>
<dbReference type="InterPro" id="IPR029062">
    <property type="entry name" value="Class_I_gatase-like"/>
</dbReference>
<keyword evidence="6 10" id="KW-0368">Histidine biosynthesis</keyword>
<evidence type="ECO:0000313" key="12">
    <source>
        <dbReference type="EMBL" id="AUW93281.1"/>
    </source>
</evidence>
<organism evidence="12 13">
    <name type="scientific">Sulfobacillus thermotolerans</name>
    <dbReference type="NCBI Taxonomy" id="338644"/>
    <lineage>
        <taxon>Bacteria</taxon>
        <taxon>Bacillati</taxon>
        <taxon>Bacillota</taxon>
        <taxon>Clostridia</taxon>
        <taxon>Eubacteriales</taxon>
        <taxon>Clostridiales Family XVII. Incertae Sedis</taxon>
        <taxon>Sulfobacillus</taxon>
    </lineage>
</organism>
<keyword evidence="7 10" id="KW-0456">Lyase</keyword>
<name>A0ABM6RPQ3_9FIRM</name>
<dbReference type="EMBL" id="CP019454">
    <property type="protein sequence ID" value="AUW93281.1"/>
    <property type="molecule type" value="Genomic_DNA"/>
</dbReference>
<evidence type="ECO:0000256" key="6">
    <source>
        <dbReference type="ARBA" id="ARBA00023102"/>
    </source>
</evidence>
<dbReference type="EC" id="3.5.1.2" evidence="10"/>
<accession>A0ABM6RPQ3</accession>
<evidence type="ECO:0000256" key="1">
    <source>
        <dbReference type="ARBA" id="ARBA00005091"/>
    </source>
</evidence>
<evidence type="ECO:0000256" key="8">
    <source>
        <dbReference type="ARBA" id="ARBA00047838"/>
    </source>
</evidence>
<keyword evidence="13" id="KW-1185">Reference proteome</keyword>
<keyword evidence="4 10" id="KW-0378">Hydrolase</keyword>
<dbReference type="Pfam" id="PF00117">
    <property type="entry name" value="GATase"/>
    <property type="match status" value="1"/>
</dbReference>
<dbReference type="NCBIfam" id="TIGR01855">
    <property type="entry name" value="IMP_synth_hisH"/>
    <property type="match status" value="1"/>
</dbReference>
<dbReference type="HAMAP" id="MF_00278">
    <property type="entry name" value="HisH"/>
    <property type="match status" value="1"/>
</dbReference>
<feature type="active site" evidence="10">
    <location>
        <position position="178"/>
    </location>
</feature>
<evidence type="ECO:0000256" key="10">
    <source>
        <dbReference type="HAMAP-Rule" id="MF_00278"/>
    </source>
</evidence>
<feature type="active site" description="Nucleophile" evidence="10">
    <location>
        <position position="80"/>
    </location>
</feature>
<dbReference type="Gene3D" id="3.40.50.880">
    <property type="match status" value="1"/>
</dbReference>
<sequence>MELAVIDYGNGNLGSLLAALHRLGQNPHVIHQTTDIVPVEGVIFPGVGSLEEVVNRLRHNGLLPWLTDLRAQSTPILGICLGMQLFFEQGDEGGEGLGWLKGNVPSLQAPVLPHIGWNDVTVTDHPFLWHNIVRPIFYFVHTYRIQPHEAAIVRGITDYYESFPVAIESGSLYGVQFHPELSGPNGTRLLQNFLEVVETYGNMASR</sequence>
<protein>
    <recommendedName>
        <fullName evidence="10">Imidazole glycerol phosphate synthase subunit HisH</fullName>
        <ecNumber evidence="10">4.3.2.10</ecNumber>
    </recommendedName>
    <alternativeName>
        <fullName evidence="10">IGP synthase glutaminase subunit</fullName>
        <ecNumber evidence="10">3.5.1.2</ecNumber>
    </alternativeName>
    <alternativeName>
        <fullName evidence="10">IGP synthase subunit HisH</fullName>
    </alternativeName>
    <alternativeName>
        <fullName evidence="10">ImGP synthase subunit HisH</fullName>
        <shortName evidence="10">IGPS subunit HisH</shortName>
    </alternativeName>
</protein>
<proteinExistence type="inferred from homology"/>
<comment type="function">
    <text evidence="10">IGPS catalyzes the conversion of PRFAR and glutamine to IGP, AICAR and glutamate. The HisH subunit catalyzes the hydrolysis of glutamine to glutamate and ammonia as part of the synthesis of IGP and AICAR. The resulting ammonia molecule is channeled to the active site of HisF.</text>
</comment>
<feature type="domain" description="Glutamine amidotransferase" evidence="11">
    <location>
        <begin position="5"/>
        <end position="194"/>
    </location>
</feature>
<keyword evidence="10" id="KW-0963">Cytoplasm</keyword>
<evidence type="ECO:0000256" key="2">
    <source>
        <dbReference type="ARBA" id="ARBA00011152"/>
    </source>
</evidence>
<gene>
    <name evidence="10" type="primary">hisH</name>
    <name evidence="12" type="ORF">BXT84_04365</name>
</gene>
<comment type="catalytic activity">
    <reaction evidence="8 10">
        <text>5-[(5-phospho-1-deoxy-D-ribulos-1-ylimino)methylamino]-1-(5-phospho-beta-D-ribosyl)imidazole-4-carboxamide + L-glutamine = D-erythro-1-(imidazol-4-yl)glycerol 3-phosphate + 5-amino-1-(5-phospho-beta-D-ribosyl)imidazole-4-carboxamide + L-glutamate + H(+)</text>
        <dbReference type="Rhea" id="RHEA:24793"/>
        <dbReference type="ChEBI" id="CHEBI:15378"/>
        <dbReference type="ChEBI" id="CHEBI:29985"/>
        <dbReference type="ChEBI" id="CHEBI:58278"/>
        <dbReference type="ChEBI" id="CHEBI:58359"/>
        <dbReference type="ChEBI" id="CHEBI:58475"/>
        <dbReference type="ChEBI" id="CHEBI:58525"/>
        <dbReference type="EC" id="4.3.2.10"/>
    </reaction>
</comment>
<comment type="subunit">
    <text evidence="2 10">Heterodimer of HisH and HisF.</text>
</comment>
<evidence type="ECO:0000256" key="3">
    <source>
        <dbReference type="ARBA" id="ARBA00022605"/>
    </source>
</evidence>
<dbReference type="EC" id="4.3.2.10" evidence="10"/>
<evidence type="ECO:0000313" key="13">
    <source>
        <dbReference type="Proteomes" id="UP000325292"/>
    </source>
</evidence>
<reference evidence="12 13" key="1">
    <citation type="journal article" date="2019" name="Sci. Rep.">
        <title>Sulfobacillus thermotolerans: new insights into resistance and metabolic capacities of acidophilic chemolithotrophs.</title>
        <authorList>
            <person name="Panyushkina A.E."/>
            <person name="Babenko V.V."/>
            <person name="Nikitina A.S."/>
            <person name="Selezneva O.V."/>
            <person name="Tsaplina I.A."/>
            <person name="Letarova M.A."/>
            <person name="Kostryukova E.S."/>
            <person name="Letarov A.V."/>
        </authorList>
    </citation>
    <scope>NUCLEOTIDE SEQUENCE [LARGE SCALE GENOMIC DNA]</scope>
    <source>
        <strain evidence="12 13">Kr1</strain>
    </source>
</reference>